<dbReference type="RefSeq" id="XP_049181860.1">
    <property type="nucleotide sequence ID" value="XM_049326919.1"/>
</dbReference>
<proteinExistence type="predicted"/>
<keyword evidence="3" id="KW-1185">Reference proteome</keyword>
<protein>
    <recommendedName>
        <fullName evidence="1">RecQ mediated genome instability protein 1 OB-fold domain-containing protein</fullName>
    </recommendedName>
</protein>
<dbReference type="Pfam" id="PF08585">
    <property type="entry name" value="RMI1_N_C"/>
    <property type="match status" value="1"/>
</dbReference>
<comment type="caution">
    <text evidence="2">The sequence shown here is derived from an EMBL/GenBank/DDBJ whole genome shotgun (WGS) entry which is preliminary data.</text>
</comment>
<feature type="domain" description="RecQ mediated genome instability protein 1 OB-fold" evidence="1">
    <location>
        <begin position="12"/>
        <end position="144"/>
    </location>
</feature>
<sequence length="176" mass="19660">MSLVASNYADVESAPLNNTVIFHILRVESISKSKLNQLDEWKELVDPNNASVDRIKKNRMIREVNMDVELNTASPTSSTTVYKLLLRDGSGNFVYAYEQEPLRFLRSENTGTPMPIKLGGRLVVKKGAQISRGVLLLNHKNCEYKETHTADAALVTTLNEGVAAREMEILSNQLLL</sequence>
<reference evidence="2" key="1">
    <citation type="journal article" date="2022" name="DNA Res.">
        <title>Genome analysis of five recently described species of the CUG-Ser clade uncovers Candida theae as a new hybrid lineage with pathogenic potential in the Candida parapsilosis species complex.</title>
        <authorList>
            <person name="Mixao V."/>
            <person name="Del Olmo V."/>
            <person name="Hegedusova E."/>
            <person name="Saus E."/>
            <person name="Pryszcz L."/>
            <person name="Cillingova A."/>
            <person name="Nosek J."/>
            <person name="Gabaldon T."/>
        </authorList>
    </citation>
    <scope>NUCLEOTIDE SEQUENCE</scope>
    <source>
        <strain evidence="2">CBS 10844</strain>
    </source>
</reference>
<dbReference type="EMBL" id="JAHUZD010000025">
    <property type="protein sequence ID" value="KAI3406115.2"/>
    <property type="molecule type" value="Genomic_DNA"/>
</dbReference>
<dbReference type="Proteomes" id="UP001202479">
    <property type="component" value="Unassembled WGS sequence"/>
</dbReference>
<evidence type="ECO:0000313" key="2">
    <source>
        <dbReference type="EMBL" id="KAI3406115.2"/>
    </source>
</evidence>
<gene>
    <name evidence="2" type="ORF">KGF56_000956</name>
</gene>
<dbReference type="Gene3D" id="2.40.50.770">
    <property type="entry name" value="RecQ-mediated genome instability protein Rmi1, C-terminal domain"/>
    <property type="match status" value="1"/>
</dbReference>
<accession>A0AAI9WZP6</accession>
<dbReference type="InterPro" id="IPR042470">
    <property type="entry name" value="RMI1_N_C_sf"/>
</dbReference>
<dbReference type="AlphaFoldDB" id="A0AAI9WZP6"/>
<dbReference type="GeneID" id="73378573"/>
<dbReference type="InterPro" id="IPR013894">
    <property type="entry name" value="RMI1_OB"/>
</dbReference>
<name>A0AAI9WZP6_9ASCO</name>
<evidence type="ECO:0000313" key="3">
    <source>
        <dbReference type="Proteomes" id="UP001202479"/>
    </source>
</evidence>
<organism evidence="2 3">
    <name type="scientific">Candida oxycetoniae</name>
    <dbReference type="NCBI Taxonomy" id="497107"/>
    <lineage>
        <taxon>Eukaryota</taxon>
        <taxon>Fungi</taxon>
        <taxon>Dikarya</taxon>
        <taxon>Ascomycota</taxon>
        <taxon>Saccharomycotina</taxon>
        <taxon>Pichiomycetes</taxon>
        <taxon>Debaryomycetaceae</taxon>
        <taxon>Candida/Lodderomyces clade</taxon>
        <taxon>Candida</taxon>
    </lineage>
</organism>
<evidence type="ECO:0000259" key="1">
    <source>
        <dbReference type="Pfam" id="PF08585"/>
    </source>
</evidence>